<dbReference type="InterPro" id="IPR001296">
    <property type="entry name" value="Glyco_trans_1"/>
</dbReference>
<proteinExistence type="predicted"/>
<dbReference type="Gene3D" id="3.40.50.2000">
    <property type="entry name" value="Glycogen Phosphorylase B"/>
    <property type="match status" value="2"/>
</dbReference>
<accession>A0A401HNG9</accession>
<feature type="domain" description="Glycosyl transferase family 1" evidence="1">
    <location>
        <begin position="198"/>
        <end position="367"/>
    </location>
</feature>
<name>A0A401HNG9_9EURY</name>
<dbReference type="InterPro" id="IPR028098">
    <property type="entry name" value="Glyco_trans_4-like_N"/>
</dbReference>
<evidence type="ECO:0000313" key="4">
    <source>
        <dbReference type="Proteomes" id="UP000290527"/>
    </source>
</evidence>
<dbReference type="CDD" id="cd03801">
    <property type="entry name" value="GT4_PimA-like"/>
    <property type="match status" value="1"/>
</dbReference>
<protein>
    <submittedName>
        <fullName evidence="3">Glycosyl transferase group 1</fullName>
    </submittedName>
</protein>
<dbReference type="InterPro" id="IPR050194">
    <property type="entry name" value="Glycosyltransferase_grp1"/>
</dbReference>
<feature type="domain" description="Glycosyltransferase subfamily 4-like N-terminal" evidence="2">
    <location>
        <begin position="16"/>
        <end position="193"/>
    </location>
</feature>
<dbReference type="OrthoDB" id="132546at2157"/>
<comment type="caution">
    <text evidence="3">The sequence shown here is derived from an EMBL/GenBank/DDBJ whole genome shotgun (WGS) entry which is preliminary data.</text>
</comment>
<dbReference type="EMBL" id="BFAX01000001">
    <property type="protein sequence ID" value="GBF35779.1"/>
    <property type="molecule type" value="Genomic_DNA"/>
</dbReference>
<dbReference type="Proteomes" id="UP000290527">
    <property type="component" value="Unassembled WGS sequence"/>
</dbReference>
<dbReference type="PANTHER" id="PTHR45947:SF3">
    <property type="entry name" value="SULFOQUINOVOSYL TRANSFERASE SQD2"/>
    <property type="match status" value="1"/>
</dbReference>
<evidence type="ECO:0000259" key="1">
    <source>
        <dbReference type="Pfam" id="PF00534"/>
    </source>
</evidence>
<reference evidence="3 4" key="1">
    <citation type="journal article" date="2019" name="Int. J. Syst. Evol. Microbiol.">
        <title>Methanofervidicoccus abyssi gen. nov., sp. nov., a hydrogenotrophic methanogen, isolated from a hydrothermal vent chimney in the Mid-Cayman Spreading Center, the Caribbean Sea.</title>
        <authorList>
            <person name="Sakai S."/>
            <person name="Takaki Y."/>
            <person name="Miyazaki M."/>
            <person name="Ogawara M."/>
            <person name="Yanagawa K."/>
            <person name="Miyazaki J."/>
            <person name="Takai K."/>
        </authorList>
    </citation>
    <scope>NUCLEOTIDE SEQUENCE [LARGE SCALE GENOMIC DNA]</scope>
    <source>
        <strain evidence="3 4">HHB</strain>
    </source>
</reference>
<evidence type="ECO:0000259" key="2">
    <source>
        <dbReference type="Pfam" id="PF13439"/>
    </source>
</evidence>
<keyword evidence="4" id="KW-1185">Reference proteome</keyword>
<dbReference type="RefSeq" id="WP_131006579.1">
    <property type="nucleotide sequence ID" value="NZ_BFAX01000001.1"/>
</dbReference>
<dbReference type="PANTHER" id="PTHR45947">
    <property type="entry name" value="SULFOQUINOVOSYL TRANSFERASE SQD2"/>
    <property type="match status" value="1"/>
</dbReference>
<organism evidence="3 4">
    <name type="scientific">Methanofervidicoccus abyssi</name>
    <dbReference type="NCBI Taxonomy" id="2082189"/>
    <lineage>
        <taxon>Archaea</taxon>
        <taxon>Methanobacteriati</taxon>
        <taxon>Methanobacteriota</taxon>
        <taxon>Methanomada group</taxon>
        <taxon>Methanococci</taxon>
        <taxon>Methanococcales</taxon>
        <taxon>Methanofervidicoccus</taxon>
    </lineage>
</organism>
<keyword evidence="3" id="KW-0808">Transferase</keyword>
<dbReference type="GO" id="GO:0016758">
    <property type="term" value="F:hexosyltransferase activity"/>
    <property type="evidence" value="ECO:0007669"/>
    <property type="project" value="TreeGrafter"/>
</dbReference>
<evidence type="ECO:0000313" key="3">
    <source>
        <dbReference type="EMBL" id="GBF35779.1"/>
    </source>
</evidence>
<sequence>MAINLIIFPGYYVPHIGGLETHVDEFVKYLSEYKEFNIYIFAPNIPKYKEFEVRHNNVKVYRYPAFEVIPNYPVPNILSIKFWKMFFSLYKINFHVVMTRTRFFSNTLLGFLFAKFRLSKIKLVHVEHGSAFVNVSNRFTNKIAYMYDKTIGKLIFRGSDCVIAISKSVKKFILENFLENLDIPVIYRGIEIDYIDSIPEDREIKDKFKDKIKLCFVGRLYRWKGVDNLIEGYKLLPKEIRDKTVLIIVGYGEDLEYLKELSGGYLNTGIYFTGKKDFEEAIGIIKSCDIYVHPSYRGGGLSTSLLQAMCCRKPVVGSPYEGGDEVIVNKKTGILLKDNSPEEICRGIMEFINDRELRVHCGREAKKFVEENFNWKVSVERYKKILRELSER</sequence>
<dbReference type="SUPFAM" id="SSF53756">
    <property type="entry name" value="UDP-Glycosyltransferase/glycogen phosphorylase"/>
    <property type="match status" value="1"/>
</dbReference>
<dbReference type="Pfam" id="PF13439">
    <property type="entry name" value="Glyco_transf_4"/>
    <property type="match status" value="1"/>
</dbReference>
<gene>
    <name evidence="3" type="ORF">MHHB_P0004</name>
</gene>
<dbReference type="AlphaFoldDB" id="A0A401HNG9"/>
<dbReference type="Pfam" id="PF00534">
    <property type="entry name" value="Glycos_transf_1"/>
    <property type="match status" value="1"/>
</dbReference>